<dbReference type="eggNOG" id="KOG0701">
    <property type="taxonomic scope" value="Eukaryota"/>
</dbReference>
<evidence type="ECO:0000313" key="4">
    <source>
        <dbReference type="Proteomes" id="UP000009046"/>
    </source>
</evidence>
<dbReference type="Gene3D" id="2.170.260.10">
    <property type="entry name" value="paz domain"/>
    <property type="match status" value="1"/>
</dbReference>
<sequence>MIPSEGIRGKMLWKVDNNDNNSKANFVLTEATFTNFVISPSYRNICPPQYYVVSSVCHNMSPLSPFPREEFEDFRSYYRVKYDAEITNLEQPLLKVSRLPNCLNFNKPRINDNKSMDKFSFLDQSRLLTHNS</sequence>
<dbReference type="GO" id="GO:0003723">
    <property type="term" value="F:RNA binding"/>
    <property type="evidence" value="ECO:0007669"/>
    <property type="project" value="InterPro"/>
</dbReference>
<reference evidence="3" key="3">
    <citation type="submission" date="2020-05" db="UniProtKB">
        <authorList>
            <consortium name="EnsemblMetazoa"/>
        </authorList>
    </citation>
    <scope>IDENTIFICATION</scope>
    <source>
        <strain evidence="3">USDA</strain>
    </source>
</reference>
<reference evidence="2" key="2">
    <citation type="submission" date="2007-04" db="EMBL/GenBank/DDBJ databases">
        <title>The genome of the human body louse.</title>
        <authorList>
            <consortium name="The Human Body Louse Genome Consortium"/>
            <person name="Kirkness E."/>
            <person name="Walenz B."/>
            <person name="Hass B."/>
            <person name="Bruggner R."/>
            <person name="Strausberg R."/>
        </authorList>
    </citation>
    <scope>NUCLEOTIDE SEQUENCE</scope>
    <source>
        <strain evidence="2">USDA</strain>
    </source>
</reference>
<name>E0VG66_PEDHC</name>
<dbReference type="SUPFAM" id="SSF101690">
    <property type="entry name" value="PAZ domain"/>
    <property type="match status" value="1"/>
</dbReference>
<dbReference type="KEGG" id="phu:Phum_PHUM174490"/>
<dbReference type="VEuPathDB" id="VectorBase:PHUM174490"/>
<dbReference type="SMART" id="SM00949">
    <property type="entry name" value="PAZ"/>
    <property type="match status" value="1"/>
</dbReference>
<evidence type="ECO:0000313" key="2">
    <source>
        <dbReference type="EMBL" id="EEB12372.1"/>
    </source>
</evidence>
<dbReference type="InterPro" id="IPR003100">
    <property type="entry name" value="PAZ_dom"/>
</dbReference>
<keyword evidence="4" id="KW-1185">Reference proteome</keyword>
<dbReference type="STRING" id="121224.E0VG66"/>
<evidence type="ECO:0000259" key="1">
    <source>
        <dbReference type="PROSITE" id="PS50821"/>
    </source>
</evidence>
<dbReference type="CTD" id="8236765"/>
<organism>
    <name type="scientific">Pediculus humanus subsp. corporis</name>
    <name type="common">Body louse</name>
    <dbReference type="NCBI Taxonomy" id="121224"/>
    <lineage>
        <taxon>Eukaryota</taxon>
        <taxon>Metazoa</taxon>
        <taxon>Ecdysozoa</taxon>
        <taxon>Arthropoda</taxon>
        <taxon>Hexapoda</taxon>
        <taxon>Insecta</taxon>
        <taxon>Pterygota</taxon>
        <taxon>Neoptera</taxon>
        <taxon>Paraneoptera</taxon>
        <taxon>Psocodea</taxon>
        <taxon>Troctomorpha</taxon>
        <taxon>Phthiraptera</taxon>
        <taxon>Anoplura</taxon>
        <taxon>Pediculidae</taxon>
        <taxon>Pediculus</taxon>
    </lineage>
</organism>
<dbReference type="Pfam" id="PF02170">
    <property type="entry name" value="PAZ"/>
    <property type="match status" value="1"/>
</dbReference>
<gene>
    <name evidence="3" type="primary">8236765</name>
    <name evidence="2" type="ORF">Phum_PHUM174490</name>
</gene>
<dbReference type="PROSITE" id="PS50821">
    <property type="entry name" value="PAZ"/>
    <property type="match status" value="1"/>
</dbReference>
<dbReference type="EMBL" id="AAZO01002021">
    <property type="status" value="NOT_ANNOTATED_CDS"/>
    <property type="molecule type" value="Genomic_DNA"/>
</dbReference>
<proteinExistence type="predicted"/>
<dbReference type="EMBL" id="DS235131">
    <property type="protein sequence ID" value="EEB12372.1"/>
    <property type="molecule type" value="Genomic_DNA"/>
</dbReference>
<dbReference type="Proteomes" id="UP000009046">
    <property type="component" value="Unassembled WGS sequence"/>
</dbReference>
<dbReference type="InParanoid" id="E0VG66"/>
<accession>E0VG66</accession>
<feature type="domain" description="PAZ" evidence="1">
    <location>
        <begin position="10"/>
        <end position="106"/>
    </location>
</feature>
<dbReference type="InterPro" id="IPR036085">
    <property type="entry name" value="PAZ_dom_sf"/>
</dbReference>
<dbReference type="OrthoDB" id="416741at2759"/>
<protein>
    <recommendedName>
        <fullName evidence="1">PAZ domain-containing protein</fullName>
    </recommendedName>
</protein>
<dbReference type="RefSeq" id="XP_002425110.1">
    <property type="nucleotide sequence ID" value="XM_002425065.1"/>
</dbReference>
<dbReference type="HOGENOM" id="CLU_1919558_0_0_1"/>
<evidence type="ECO:0000313" key="3">
    <source>
        <dbReference type="EnsemblMetazoa" id="PHUM174490-PA"/>
    </source>
</evidence>
<dbReference type="EnsemblMetazoa" id="PHUM174490-RA">
    <property type="protein sequence ID" value="PHUM174490-PA"/>
    <property type="gene ID" value="PHUM174490"/>
</dbReference>
<dbReference type="GeneID" id="8236765"/>
<reference evidence="2" key="1">
    <citation type="submission" date="2007-04" db="EMBL/GenBank/DDBJ databases">
        <title>Annotation of Pediculus humanus corporis strain USDA.</title>
        <authorList>
            <person name="Kirkness E."/>
            <person name="Hannick L."/>
            <person name="Hass B."/>
            <person name="Bruggner R."/>
            <person name="Lawson D."/>
            <person name="Bidwell S."/>
            <person name="Joardar V."/>
            <person name="Caler E."/>
            <person name="Walenz B."/>
            <person name="Inman J."/>
            <person name="Schobel S."/>
            <person name="Galinsky K."/>
            <person name="Amedeo P."/>
            <person name="Strausberg R."/>
        </authorList>
    </citation>
    <scope>NUCLEOTIDE SEQUENCE</scope>
    <source>
        <strain evidence="2">USDA</strain>
    </source>
</reference>
<dbReference type="AlphaFoldDB" id="E0VG66"/>